<feature type="compositionally biased region" description="Basic and acidic residues" evidence="7">
    <location>
        <begin position="40"/>
        <end position="52"/>
    </location>
</feature>
<evidence type="ECO:0000256" key="1">
    <source>
        <dbReference type="ARBA" id="ARBA00022723"/>
    </source>
</evidence>
<keyword evidence="4" id="KW-0805">Transcription regulation</keyword>
<dbReference type="InterPro" id="IPR013088">
    <property type="entry name" value="Znf_NHR/GATA"/>
</dbReference>
<feature type="domain" description="GATA-type" evidence="8">
    <location>
        <begin position="337"/>
        <end position="372"/>
    </location>
</feature>
<keyword evidence="2 6" id="KW-0863">Zinc-finger</keyword>
<feature type="region of interest" description="Disordered" evidence="7">
    <location>
        <begin position="379"/>
        <end position="436"/>
    </location>
</feature>
<gene>
    <name evidence="9" type="ORF">C8Q71DRAFT_855349</name>
</gene>
<reference evidence="9 10" key="1">
    <citation type="journal article" date="2021" name="Environ. Microbiol.">
        <title>Gene family expansions and transcriptome signatures uncover fungal adaptations to wood decay.</title>
        <authorList>
            <person name="Hage H."/>
            <person name="Miyauchi S."/>
            <person name="Viragh M."/>
            <person name="Drula E."/>
            <person name="Min B."/>
            <person name="Chaduli D."/>
            <person name="Navarro D."/>
            <person name="Favel A."/>
            <person name="Norest M."/>
            <person name="Lesage-Meessen L."/>
            <person name="Balint B."/>
            <person name="Merenyi Z."/>
            <person name="de Eugenio L."/>
            <person name="Morin E."/>
            <person name="Martinez A.T."/>
            <person name="Baldrian P."/>
            <person name="Stursova M."/>
            <person name="Martinez M.J."/>
            <person name="Novotny C."/>
            <person name="Magnuson J.K."/>
            <person name="Spatafora J.W."/>
            <person name="Maurice S."/>
            <person name="Pangilinan J."/>
            <person name="Andreopoulos W."/>
            <person name="LaButti K."/>
            <person name="Hundley H."/>
            <person name="Na H."/>
            <person name="Kuo A."/>
            <person name="Barry K."/>
            <person name="Lipzen A."/>
            <person name="Henrissat B."/>
            <person name="Riley R."/>
            <person name="Ahrendt S."/>
            <person name="Nagy L.G."/>
            <person name="Grigoriev I.V."/>
            <person name="Martin F."/>
            <person name="Rosso M.N."/>
        </authorList>
    </citation>
    <scope>NUCLEOTIDE SEQUENCE [LARGE SCALE GENOMIC DNA]</scope>
    <source>
        <strain evidence="9 10">CIRM-BRFM 1785</strain>
    </source>
</reference>
<evidence type="ECO:0000256" key="5">
    <source>
        <dbReference type="ARBA" id="ARBA00023163"/>
    </source>
</evidence>
<feature type="compositionally biased region" description="Pro residues" evidence="7">
    <location>
        <begin position="121"/>
        <end position="146"/>
    </location>
</feature>
<dbReference type="SMART" id="SM00401">
    <property type="entry name" value="ZnF_GATA"/>
    <property type="match status" value="1"/>
</dbReference>
<evidence type="ECO:0000256" key="2">
    <source>
        <dbReference type="ARBA" id="ARBA00022771"/>
    </source>
</evidence>
<feature type="compositionally biased region" description="Polar residues" evidence="7">
    <location>
        <begin position="331"/>
        <end position="340"/>
    </location>
</feature>
<evidence type="ECO:0000313" key="10">
    <source>
        <dbReference type="Proteomes" id="UP000814176"/>
    </source>
</evidence>
<feature type="region of interest" description="Disordered" evidence="7">
    <location>
        <begin position="11"/>
        <end position="246"/>
    </location>
</feature>
<comment type="caution">
    <text evidence="9">The sequence shown here is derived from an EMBL/GenBank/DDBJ whole genome shotgun (WGS) entry which is preliminary data.</text>
</comment>
<dbReference type="PROSITE" id="PS50114">
    <property type="entry name" value="GATA_ZN_FINGER_2"/>
    <property type="match status" value="1"/>
</dbReference>
<evidence type="ECO:0000256" key="3">
    <source>
        <dbReference type="ARBA" id="ARBA00022833"/>
    </source>
</evidence>
<dbReference type="RefSeq" id="XP_047781705.1">
    <property type="nucleotide sequence ID" value="XM_047927166.1"/>
</dbReference>
<dbReference type="EMBL" id="JADCUA010000005">
    <property type="protein sequence ID" value="KAH9840055.1"/>
    <property type="molecule type" value="Genomic_DNA"/>
</dbReference>
<keyword evidence="10" id="KW-1185">Reference proteome</keyword>
<proteinExistence type="predicted"/>
<dbReference type="Gene3D" id="3.30.50.10">
    <property type="entry name" value="Erythroid Transcription Factor GATA-1, subunit A"/>
    <property type="match status" value="1"/>
</dbReference>
<dbReference type="PANTHER" id="PTHR47172">
    <property type="entry name" value="OS01G0976800 PROTEIN"/>
    <property type="match status" value="1"/>
</dbReference>
<dbReference type="CDD" id="cd00202">
    <property type="entry name" value="ZnF_GATA"/>
    <property type="match status" value="1"/>
</dbReference>
<dbReference type="PANTHER" id="PTHR47172:SF24">
    <property type="entry name" value="GATA ZINC FINGER DOMAIN-CONTAINING PROTEIN 14-RELATED"/>
    <property type="match status" value="1"/>
</dbReference>
<dbReference type="SUPFAM" id="SSF57716">
    <property type="entry name" value="Glucocorticoid receptor-like (DNA-binding domain)"/>
    <property type="match status" value="1"/>
</dbReference>
<dbReference type="Pfam" id="PF00320">
    <property type="entry name" value="GATA"/>
    <property type="match status" value="1"/>
</dbReference>
<name>A0ABQ8KPH9_9APHY</name>
<evidence type="ECO:0000256" key="6">
    <source>
        <dbReference type="PROSITE-ProRule" id="PRU00094"/>
    </source>
</evidence>
<evidence type="ECO:0000313" key="9">
    <source>
        <dbReference type="EMBL" id="KAH9840055.1"/>
    </source>
</evidence>
<organism evidence="9 10">
    <name type="scientific">Rhodofomes roseus</name>
    <dbReference type="NCBI Taxonomy" id="34475"/>
    <lineage>
        <taxon>Eukaryota</taxon>
        <taxon>Fungi</taxon>
        <taxon>Dikarya</taxon>
        <taxon>Basidiomycota</taxon>
        <taxon>Agaricomycotina</taxon>
        <taxon>Agaricomycetes</taxon>
        <taxon>Polyporales</taxon>
        <taxon>Rhodofomes</taxon>
    </lineage>
</organism>
<evidence type="ECO:0000259" key="8">
    <source>
        <dbReference type="PROSITE" id="PS50114"/>
    </source>
</evidence>
<keyword evidence="1" id="KW-0479">Metal-binding</keyword>
<sequence>MPAVVYSYDRPSYPGPVLAAVAHPPPRSSTPVSSYTSLDHALDPPDARESLRPVHQPPPSHPDQPPSAQMTSDSRYAYPPPPDAAPPYGYAPYPPPYAHGQYAQDMSRASARPASSSGQPAHPPPPHAPPPYHGPPGYPAHPPYGPPSYGVAPAPPGPWTGEGWYHYTHYSPPHPPGQEHPYSSNGSRPDPPAEEHRPYPPPPPRGEERPPRPAEAPPQSKVRNGRESEPPAPGPSRSSPPLGMDFGKLIEQYGILLETTASLTHPGNSPRLSIPQETMERMMQAAAFGMQTLESASRRAAPGEPPRPPPTSENTQEEAQDDGGDAKARQPASSGENGEGQTCLGCNATSTPEWRRGPMGPRTLCNACGLVYAKLIKKRNRDPNRGRGAYLNPPPGAQNATTFVDEHAHSSGGSDDEDSYGSQGRRSDGGYHGGRD</sequence>
<keyword evidence="3" id="KW-0862">Zinc</keyword>
<feature type="region of interest" description="Disordered" evidence="7">
    <location>
        <begin position="289"/>
        <end position="359"/>
    </location>
</feature>
<accession>A0ABQ8KPH9</accession>
<evidence type="ECO:0000256" key="7">
    <source>
        <dbReference type="SAM" id="MobiDB-lite"/>
    </source>
</evidence>
<dbReference type="InterPro" id="IPR000679">
    <property type="entry name" value="Znf_GATA"/>
</dbReference>
<dbReference type="GeneID" id="72007898"/>
<feature type="compositionally biased region" description="Low complexity" evidence="7">
    <location>
        <begin position="107"/>
        <end position="120"/>
    </location>
</feature>
<protein>
    <recommendedName>
        <fullName evidence="8">GATA-type domain-containing protein</fullName>
    </recommendedName>
</protein>
<feature type="compositionally biased region" description="Pro residues" evidence="7">
    <location>
        <begin position="55"/>
        <end position="65"/>
    </location>
</feature>
<dbReference type="Proteomes" id="UP000814176">
    <property type="component" value="Unassembled WGS sequence"/>
</dbReference>
<keyword evidence="5" id="KW-0804">Transcription</keyword>
<evidence type="ECO:0000256" key="4">
    <source>
        <dbReference type="ARBA" id="ARBA00023015"/>
    </source>
</evidence>
<feature type="compositionally biased region" description="Basic and acidic residues" evidence="7">
    <location>
        <begin position="425"/>
        <end position="436"/>
    </location>
</feature>